<name>A0A7W7FJA6_9MICO</name>
<proteinExistence type="inferred from homology"/>
<dbReference type="PANTHER" id="PTHR43646">
    <property type="entry name" value="GLYCOSYLTRANSFERASE"/>
    <property type="match status" value="1"/>
</dbReference>
<keyword evidence="4 11" id="KW-0808">Transferase</keyword>
<evidence type="ECO:0000256" key="7">
    <source>
        <dbReference type="ARBA" id="ARBA00037904"/>
    </source>
</evidence>
<dbReference type="InterPro" id="IPR001173">
    <property type="entry name" value="Glyco_trans_2-like"/>
</dbReference>
<keyword evidence="2" id="KW-1003">Cell membrane</keyword>
<evidence type="ECO:0000256" key="4">
    <source>
        <dbReference type="ARBA" id="ARBA00022679"/>
    </source>
</evidence>
<dbReference type="RefSeq" id="WP_343066139.1">
    <property type="nucleotide sequence ID" value="NZ_JACHMD010000001.1"/>
</dbReference>
<dbReference type="Gene3D" id="3.90.550.10">
    <property type="entry name" value="Spore Coat Polysaccharide Biosynthesis Protein SpsA, Chain A"/>
    <property type="match status" value="1"/>
</dbReference>
<comment type="similarity">
    <text evidence="8">Belongs to the glycosyltransferase 2 family. CrtQ subfamily.</text>
</comment>
<keyword evidence="5" id="KW-0472">Membrane</keyword>
<feature type="domain" description="Glycosyltransferase 2-like" evidence="10">
    <location>
        <begin position="10"/>
        <end position="141"/>
    </location>
</feature>
<evidence type="ECO:0000256" key="8">
    <source>
        <dbReference type="ARBA" id="ARBA00038120"/>
    </source>
</evidence>
<comment type="caution">
    <text evidence="11">The sequence shown here is derived from an EMBL/GenBank/DDBJ whole genome shotgun (WGS) entry which is preliminary data.</text>
</comment>
<evidence type="ECO:0000256" key="5">
    <source>
        <dbReference type="ARBA" id="ARBA00023136"/>
    </source>
</evidence>
<evidence type="ECO:0000256" key="1">
    <source>
        <dbReference type="ARBA" id="ARBA00004236"/>
    </source>
</evidence>
<evidence type="ECO:0000313" key="12">
    <source>
        <dbReference type="Proteomes" id="UP000573729"/>
    </source>
</evidence>
<organism evidence="11 12">
    <name type="scientific">Microbacterium marinum</name>
    <dbReference type="NCBI Taxonomy" id="421115"/>
    <lineage>
        <taxon>Bacteria</taxon>
        <taxon>Bacillati</taxon>
        <taxon>Actinomycetota</taxon>
        <taxon>Actinomycetes</taxon>
        <taxon>Micrococcales</taxon>
        <taxon>Microbacteriaceae</taxon>
        <taxon>Microbacterium</taxon>
    </lineage>
</organism>
<comment type="function">
    <text evidence="6">Catalyzes the glycosylation of 4,4'-diaponeurosporenoate, i.e. the esterification of glucose at the C1'' position with the carboxyl group of 4,4'-diaponeurosporenic acid, to form glycosyl-4,4'-diaponeurosporenoate. This is a step in the biosynthesis of staphyloxanthin, an orange pigment present in most staphylococci strains.</text>
</comment>
<dbReference type="Proteomes" id="UP000573729">
    <property type="component" value="Unassembled WGS sequence"/>
</dbReference>
<dbReference type="InterPro" id="IPR029044">
    <property type="entry name" value="Nucleotide-diphossugar_trans"/>
</dbReference>
<dbReference type="AlphaFoldDB" id="A0A7W7FJA6"/>
<dbReference type="GO" id="GO:0005886">
    <property type="term" value="C:plasma membrane"/>
    <property type="evidence" value="ECO:0007669"/>
    <property type="project" value="UniProtKB-SubCell"/>
</dbReference>
<reference evidence="11 12" key="1">
    <citation type="submission" date="2020-08" db="EMBL/GenBank/DDBJ databases">
        <title>Sequencing the genomes of 1000 actinobacteria strains.</title>
        <authorList>
            <person name="Klenk H.-P."/>
        </authorList>
    </citation>
    <scope>NUCLEOTIDE SEQUENCE [LARGE SCALE GENOMIC DNA]</scope>
    <source>
        <strain evidence="11 12">DSM 24947</strain>
    </source>
</reference>
<evidence type="ECO:0000259" key="10">
    <source>
        <dbReference type="Pfam" id="PF00535"/>
    </source>
</evidence>
<keyword evidence="12" id="KW-1185">Reference proteome</keyword>
<evidence type="ECO:0000256" key="3">
    <source>
        <dbReference type="ARBA" id="ARBA00022676"/>
    </source>
</evidence>
<accession>A0A7W7FJA6</accession>
<sequence>MSRRIDALVVVVPAHNEEELLASCLASLEIATLAARGVVERIEVVVVLDACTDDSAEIARAAGVRVVETDARSVGVARAAGVAAGLGELVDVGHRHVWTAHTDADSSVPPHWLTHQLALARRGAHAVVGTVRPNFDDLSPEQTEAWWATHTPGTANGHVHGANLGLRADVLLRAGGFPGIPAHEDVRLMDRVRSAGARVVASDAAWVRTSGRAQGRAPEGYARYLREDLTAAVAAEAQLPREISLL</sequence>
<comment type="subcellular location">
    <subcellularLocation>
        <location evidence="1">Cell membrane</location>
    </subcellularLocation>
</comment>
<evidence type="ECO:0000256" key="2">
    <source>
        <dbReference type="ARBA" id="ARBA00022475"/>
    </source>
</evidence>
<gene>
    <name evidence="11" type="ORF">BKA24_002935</name>
</gene>
<dbReference type="EMBL" id="JACHMD010000001">
    <property type="protein sequence ID" value="MBB4668226.1"/>
    <property type="molecule type" value="Genomic_DNA"/>
</dbReference>
<comment type="pathway">
    <text evidence="7">Carotenoid biosynthesis; staphyloxanthin biosynthesis; staphyloxanthin from farnesyl diphosphate: step 4/5.</text>
</comment>
<evidence type="ECO:0000256" key="6">
    <source>
        <dbReference type="ARBA" id="ARBA00037281"/>
    </source>
</evidence>
<protein>
    <recommendedName>
        <fullName evidence="9">4,4'-diaponeurosporenoate glycosyltransferase</fullName>
    </recommendedName>
</protein>
<dbReference type="Pfam" id="PF00535">
    <property type="entry name" value="Glycos_transf_2"/>
    <property type="match status" value="1"/>
</dbReference>
<dbReference type="GO" id="GO:0016757">
    <property type="term" value="F:glycosyltransferase activity"/>
    <property type="evidence" value="ECO:0007669"/>
    <property type="project" value="UniProtKB-KW"/>
</dbReference>
<evidence type="ECO:0000256" key="9">
    <source>
        <dbReference type="ARBA" id="ARBA00040345"/>
    </source>
</evidence>
<dbReference type="SUPFAM" id="SSF53448">
    <property type="entry name" value="Nucleotide-diphospho-sugar transferases"/>
    <property type="match status" value="1"/>
</dbReference>
<dbReference type="PANTHER" id="PTHR43646:SF2">
    <property type="entry name" value="GLYCOSYLTRANSFERASE 2-LIKE DOMAIN-CONTAINING PROTEIN"/>
    <property type="match status" value="1"/>
</dbReference>
<evidence type="ECO:0000313" key="11">
    <source>
        <dbReference type="EMBL" id="MBB4668226.1"/>
    </source>
</evidence>
<keyword evidence="3" id="KW-0328">Glycosyltransferase</keyword>